<dbReference type="AlphaFoldDB" id="A0A7Y8EIR2"/>
<evidence type="ECO:0000313" key="3">
    <source>
        <dbReference type="Proteomes" id="UP000531950"/>
    </source>
</evidence>
<keyword evidence="2" id="KW-0067">ATP-binding</keyword>
<gene>
    <name evidence="2" type="ORF">HX822_20990</name>
</gene>
<dbReference type="GO" id="GO:0016887">
    <property type="term" value="F:ATP hydrolysis activity"/>
    <property type="evidence" value="ECO:0007669"/>
    <property type="project" value="InterPro"/>
</dbReference>
<dbReference type="SMART" id="SM00382">
    <property type="entry name" value="AAA"/>
    <property type="match status" value="1"/>
</dbReference>
<dbReference type="InterPro" id="IPR003959">
    <property type="entry name" value="ATPase_AAA_core"/>
</dbReference>
<dbReference type="PANTHER" id="PTHR43581">
    <property type="entry name" value="ATP/GTP PHOSPHATASE"/>
    <property type="match status" value="1"/>
</dbReference>
<dbReference type="InterPro" id="IPR051396">
    <property type="entry name" value="Bact_Antivir_Def_Nuclease"/>
</dbReference>
<keyword evidence="2" id="KW-0547">Nucleotide-binding</keyword>
<dbReference type="SUPFAM" id="SSF52540">
    <property type="entry name" value="P-loop containing nucleoside triphosphate hydrolases"/>
    <property type="match status" value="1"/>
</dbReference>
<dbReference type="InterPro" id="IPR003593">
    <property type="entry name" value="AAA+_ATPase"/>
</dbReference>
<comment type="caution">
    <text evidence="2">The sequence shown here is derived from an EMBL/GenBank/DDBJ whole genome shotgun (WGS) entry which is preliminary data.</text>
</comment>
<evidence type="ECO:0000313" key="2">
    <source>
        <dbReference type="EMBL" id="NWE15415.1"/>
    </source>
</evidence>
<feature type="domain" description="AAA+ ATPase" evidence="1">
    <location>
        <begin position="24"/>
        <end position="376"/>
    </location>
</feature>
<proteinExistence type="predicted"/>
<evidence type="ECO:0000259" key="1">
    <source>
        <dbReference type="SMART" id="SM00382"/>
    </source>
</evidence>
<dbReference type="CDD" id="cd00267">
    <property type="entry name" value="ABC_ATPase"/>
    <property type="match status" value="1"/>
</dbReference>
<dbReference type="Pfam" id="PF13304">
    <property type="entry name" value="AAA_21"/>
    <property type="match status" value="1"/>
</dbReference>
<dbReference type="InterPro" id="IPR027417">
    <property type="entry name" value="P-loop_NTPase"/>
</dbReference>
<accession>A0A7Y8EIR2</accession>
<protein>
    <submittedName>
        <fullName evidence="2">ATP-binding protein</fullName>
    </submittedName>
</protein>
<dbReference type="EMBL" id="JACARG010000043">
    <property type="protein sequence ID" value="NWE15415.1"/>
    <property type="molecule type" value="Genomic_DNA"/>
</dbReference>
<sequence length="450" mass="50404">MAIINSIYTNRLSLHVNTALSAPVNRISLLTGPNGSGKTQLLSSAARYLVSQISMSPKVAPGSVVKTSGYISGLITQTFSPFSRFPSAERGFRADSFLSVSNNNFYTCIGISQTKSYTARTLTRNTLEEALYRLAASERIVYSLFNVIRNLGYKNKFFLKYRSIVDLEYLRNILRDRGFDAFLSKIKAARYRGDGFNQLAMDSEENYELLASAIEVLGRFQVSEKRYELDFNFYEKNTSDFAAFQSFALLRRLGCLRLEGFYLFEENNNELMDVTQTSSGQQQMLCSMLSLASALKDDSIVLIDEPELSLHPTWQYLYIDSLCAVLKEFQGCHVLIATHSPLIVQQGSKNGADVIRMDEKSRTSKPSADFYLKAYESIESTLLDVFETPVVDSIHLANKVLSIVVSAEENSNNAAQALNSLRLLLDIYSNPVSGDRKSAELIRQAIECLL</sequence>
<name>A0A7Y8EIR2_9PSED</name>
<dbReference type="PANTHER" id="PTHR43581:SF2">
    <property type="entry name" value="EXCINUCLEASE ATPASE SUBUNIT"/>
    <property type="match status" value="1"/>
</dbReference>
<dbReference type="RefSeq" id="WP_177079007.1">
    <property type="nucleotide sequence ID" value="NZ_JACARG010000043.1"/>
</dbReference>
<organism evidence="2 3">
    <name type="scientific">Pseudomonas yamanorum</name>
    <dbReference type="NCBI Taxonomy" id="515393"/>
    <lineage>
        <taxon>Bacteria</taxon>
        <taxon>Pseudomonadati</taxon>
        <taxon>Pseudomonadota</taxon>
        <taxon>Gammaproteobacteria</taxon>
        <taxon>Pseudomonadales</taxon>
        <taxon>Pseudomonadaceae</taxon>
        <taxon>Pseudomonas</taxon>
    </lineage>
</organism>
<dbReference type="GO" id="GO:0005524">
    <property type="term" value="F:ATP binding"/>
    <property type="evidence" value="ECO:0007669"/>
    <property type="project" value="UniProtKB-KW"/>
</dbReference>
<reference evidence="2 3" key="1">
    <citation type="submission" date="2020-04" db="EMBL/GenBank/DDBJ databases">
        <title>Molecular characterization of pseudomonads from Agaricus bisporus reveal novel blotch 2 pathogens in Western Europe.</title>
        <authorList>
            <person name="Taparia T."/>
            <person name="Krijger M."/>
            <person name="Haynes E."/>
            <person name="Elpinstone J.G."/>
            <person name="Noble R."/>
            <person name="Van Der Wolf J."/>
        </authorList>
    </citation>
    <scope>NUCLEOTIDE SEQUENCE [LARGE SCALE GENOMIC DNA]</scope>
    <source>
        <strain evidence="2 3">IPO3782</strain>
    </source>
</reference>
<dbReference type="Gene3D" id="3.40.50.300">
    <property type="entry name" value="P-loop containing nucleotide triphosphate hydrolases"/>
    <property type="match status" value="1"/>
</dbReference>
<dbReference type="Proteomes" id="UP000531950">
    <property type="component" value="Unassembled WGS sequence"/>
</dbReference>